<dbReference type="EMBL" id="OQ865609">
    <property type="protein sequence ID" value="WLG65291.1"/>
    <property type="molecule type" value="Genomic_RNA"/>
</dbReference>
<evidence type="ECO:0000313" key="1">
    <source>
        <dbReference type="EMBL" id="WLG65291.1"/>
    </source>
</evidence>
<proteinExistence type="predicted"/>
<reference evidence="1" key="1">
    <citation type="submission" date="2023-04" db="EMBL/GenBank/DDBJ databases">
        <authorList>
            <person name="Tun W."/>
            <person name="Tao X.J."/>
        </authorList>
    </citation>
    <scope>NUCLEOTIDE SEQUENCE</scope>
    <source>
        <strain evidence="1">32-9</strain>
    </source>
</reference>
<accession>A0AA49LP35</accession>
<name>A0AA49LP35_9VIRU</name>
<sequence>MSILYNDALIVRRGKEMYEVEAEILHERVEAKDAVTVHVDLVEAPKGYRGFAVGGTLLAPYRLSLAQVSKASGVIVSTQPVTADTAVAVAANLLGTVGFQIKLKNNKIVKPKRQISNADLGHFTFDDHVPTQEDIANDDGA</sequence>
<organism evidence="1">
    <name type="scientific">Sclerotinia sclerotiorum alphaflexivirus 2</name>
    <dbReference type="NCBI Taxonomy" id="3067704"/>
    <lineage>
        <taxon>Viruses</taxon>
        <taxon>Riboviria</taxon>
        <taxon>Orthornavirae</taxon>
        <taxon>Kitrinoviricota</taxon>
        <taxon>Alsuviricetes</taxon>
        <taxon>Tymovirales</taxon>
        <taxon>Alphaflexiviridae</taxon>
        <taxon>Botrexvirus</taxon>
        <taxon>Botrexvirus duosclerotiniae</taxon>
    </lineage>
</organism>
<protein>
    <submittedName>
        <fullName evidence="1">Uncharacterized protein</fullName>
    </submittedName>
</protein>